<dbReference type="OrthoDB" id="3648721at2"/>
<dbReference type="EMBL" id="LYXE01000009">
    <property type="protein sequence ID" value="PDW01280.1"/>
    <property type="molecule type" value="Genomic_DNA"/>
</dbReference>
<organism evidence="3 4">
    <name type="scientific">Candidatus Chloroploca asiatica</name>
    <dbReference type="NCBI Taxonomy" id="1506545"/>
    <lineage>
        <taxon>Bacteria</taxon>
        <taxon>Bacillati</taxon>
        <taxon>Chloroflexota</taxon>
        <taxon>Chloroflexia</taxon>
        <taxon>Chloroflexales</taxon>
        <taxon>Chloroflexineae</taxon>
        <taxon>Oscillochloridaceae</taxon>
        <taxon>Candidatus Chloroploca</taxon>
    </lineage>
</organism>
<name>A0A2H3KRM9_9CHLR</name>
<feature type="compositionally biased region" description="Low complexity" evidence="1">
    <location>
        <begin position="353"/>
        <end position="362"/>
    </location>
</feature>
<feature type="compositionally biased region" description="Polar residues" evidence="1">
    <location>
        <begin position="363"/>
        <end position="374"/>
    </location>
</feature>
<dbReference type="InterPro" id="IPR038765">
    <property type="entry name" value="Papain-like_cys_pep_sf"/>
</dbReference>
<dbReference type="Proteomes" id="UP000220922">
    <property type="component" value="Unassembled WGS sequence"/>
</dbReference>
<dbReference type="CDD" id="cd02619">
    <property type="entry name" value="Peptidase_C1"/>
    <property type="match status" value="1"/>
</dbReference>
<dbReference type="GO" id="GO:0008234">
    <property type="term" value="F:cysteine-type peptidase activity"/>
    <property type="evidence" value="ECO:0007669"/>
    <property type="project" value="InterPro"/>
</dbReference>
<sequence length="979" mass="105809">MPLSLTSLDQLTLLDASLRAKLEPYWITSVEELVTTARASNQRYGSGLVALALALGIGEATLRPLIEAALPLMPPGLSFDVPVQQEHGAGLVLPDDDDDLDAVSFSVPTNLPSVVPPLFALPPPVDQGVRNTCVAFALNAALQVLSQDPTALSAQFLYWAAKAVDGLPGDVGTDPFKAALILQSTGVCRELTWPYQSAPRDDQNPGHGPPPPEAHAEAPQRRVRLFHKLPKTSVVQLKTALAAGQPVLIGLTIWEHWSDSWQGSRLGRLRLALPGEARRSGHALCALGYRDDPLAPGGGYFIVRNSWGDSWASENSDGPGYCHVPYRLIAENGLASIALEGALIQAAPVPEPSVAPAAPTTSFHQGASPPSSAPDQLATLYAEATDLKARLDAFVVRLGSLLHAEAAAGSPQPSDPSTRRASDPVGASSGEQSPDSAIGMPLLLLTPSEAPDSEELYPNGLSPDGRPLLRLSTAVAADLARNKIAADPRPLADLHRTKLDAQEQHLGTVVDVDIQSLPQAHWAVVINANEDAALLKAIWPLIAHRMRQMGHAPPSVDFRAGETAAAWLLRHTDNGRQTLKDAWGLLPPVLIYRHDDTVRTWLNRYGVAPGPVDPGRGVPFYLLLLGHPGPRQANDTAFIPFLFQYQLDIFWGVGRLCFTDANGLHRLADYTTYAERLVAFEQRQDAATLVRKEALYVATRHPLDPATIRSADELIQPLAAWSSDPTRTPLKYGFAHRLIVGEQATRAQFETLLRGNGDGKAPAILFTATHGLGLPLNDDRLVAAQGALVWQDWDGVGNVKREHWFAGEDLAALGAAPHLEGTMALLFACYGLGCPAYDEFIFDAQRRRPRIAPFPLLAQLPQQLLRNGALGVLGHVERAWTFSFTGVEGARAQSQAFEDLLGRLMRGWRVGHATDQFNVNQAERAAALVQELENTEFILANGGTPDNRLIARLWMARNDARNYLFLGDPAARLPFAEES</sequence>
<feature type="region of interest" description="Disordered" evidence="1">
    <location>
        <begin position="406"/>
        <end position="438"/>
    </location>
</feature>
<evidence type="ECO:0000259" key="2">
    <source>
        <dbReference type="Pfam" id="PF00112"/>
    </source>
</evidence>
<dbReference type="RefSeq" id="WP_097650424.1">
    <property type="nucleotide sequence ID" value="NZ_LYXE01000009.1"/>
</dbReference>
<dbReference type="Gene3D" id="3.90.70.10">
    <property type="entry name" value="Cysteine proteinases"/>
    <property type="match status" value="1"/>
</dbReference>
<protein>
    <recommendedName>
        <fullName evidence="2">Peptidase C1A papain C-terminal domain-containing protein</fullName>
    </recommendedName>
</protein>
<feature type="region of interest" description="Disordered" evidence="1">
    <location>
        <begin position="353"/>
        <end position="374"/>
    </location>
</feature>
<feature type="domain" description="Peptidase C1A papain C-terminal" evidence="2">
    <location>
        <begin position="132"/>
        <end position="313"/>
    </location>
</feature>
<comment type="caution">
    <text evidence="3">The sequence shown here is derived from an EMBL/GenBank/DDBJ whole genome shotgun (WGS) entry which is preliminary data.</text>
</comment>
<accession>A0A2H3KRM9</accession>
<evidence type="ECO:0000313" key="3">
    <source>
        <dbReference type="EMBL" id="PDW01280.1"/>
    </source>
</evidence>
<dbReference type="GO" id="GO:0006508">
    <property type="term" value="P:proteolysis"/>
    <property type="evidence" value="ECO:0007669"/>
    <property type="project" value="InterPro"/>
</dbReference>
<keyword evidence="4" id="KW-1185">Reference proteome</keyword>
<dbReference type="AlphaFoldDB" id="A0A2H3KRM9"/>
<dbReference type="SUPFAM" id="SSF54001">
    <property type="entry name" value="Cysteine proteinases"/>
    <property type="match status" value="1"/>
</dbReference>
<gene>
    <name evidence="3" type="ORF">A9Q02_07555</name>
</gene>
<evidence type="ECO:0000313" key="4">
    <source>
        <dbReference type="Proteomes" id="UP000220922"/>
    </source>
</evidence>
<evidence type="ECO:0000256" key="1">
    <source>
        <dbReference type="SAM" id="MobiDB-lite"/>
    </source>
</evidence>
<reference evidence="3 4" key="1">
    <citation type="submission" date="2016-05" db="EMBL/GenBank/DDBJ databases">
        <authorList>
            <person name="Lavstsen T."/>
            <person name="Jespersen J.S."/>
        </authorList>
    </citation>
    <scope>NUCLEOTIDE SEQUENCE [LARGE SCALE GENOMIC DNA]</scope>
    <source>
        <strain evidence="3 4">B7-9</strain>
    </source>
</reference>
<feature type="region of interest" description="Disordered" evidence="1">
    <location>
        <begin position="196"/>
        <end position="218"/>
    </location>
</feature>
<dbReference type="InterPro" id="IPR000668">
    <property type="entry name" value="Peptidase_C1A_C"/>
</dbReference>
<proteinExistence type="predicted"/>
<dbReference type="Pfam" id="PF00112">
    <property type="entry name" value="Peptidase_C1"/>
    <property type="match status" value="1"/>
</dbReference>